<evidence type="ECO:0000256" key="1">
    <source>
        <dbReference type="SAM" id="MobiDB-lite"/>
    </source>
</evidence>
<evidence type="ECO:0000313" key="2">
    <source>
        <dbReference type="EMBL" id="MDR8757810.1"/>
    </source>
</evidence>
<gene>
    <name evidence="2" type="ORF">FEQ00_06270</name>
</gene>
<protein>
    <recommendedName>
        <fullName evidence="4">Lipoprotein</fullName>
    </recommendedName>
</protein>
<name>A0ABU2ED40_9BURK</name>
<feature type="compositionally biased region" description="Basic and acidic residues" evidence="1">
    <location>
        <begin position="22"/>
        <end position="49"/>
    </location>
</feature>
<sequence>MEKSVVEGDRKAVTLEQAQRQAADRQRQEAADRQRQQAEVQRQAREAAPVRDGAQRAAEQAKARAANRMMGRAIE</sequence>
<dbReference type="Proteomes" id="UP001248067">
    <property type="component" value="Unassembled WGS sequence"/>
</dbReference>
<organism evidence="2 3">
    <name type="scientific">Burkholderia pseudomultivorans</name>
    <dbReference type="NCBI Taxonomy" id="1207504"/>
    <lineage>
        <taxon>Bacteria</taxon>
        <taxon>Pseudomonadati</taxon>
        <taxon>Pseudomonadota</taxon>
        <taxon>Betaproteobacteria</taxon>
        <taxon>Burkholderiales</taxon>
        <taxon>Burkholderiaceae</taxon>
        <taxon>Burkholderia</taxon>
        <taxon>Burkholderia cepacia complex</taxon>
    </lineage>
</organism>
<comment type="caution">
    <text evidence="2">The sequence shown here is derived from an EMBL/GenBank/DDBJ whole genome shotgun (WGS) entry which is preliminary data.</text>
</comment>
<evidence type="ECO:0008006" key="4">
    <source>
        <dbReference type="Google" id="ProtNLM"/>
    </source>
</evidence>
<evidence type="ECO:0000313" key="3">
    <source>
        <dbReference type="Proteomes" id="UP001248067"/>
    </source>
</evidence>
<feature type="compositionally biased region" description="Low complexity" evidence="1">
    <location>
        <begin position="55"/>
        <end position="66"/>
    </location>
</feature>
<feature type="region of interest" description="Disordered" evidence="1">
    <location>
        <begin position="1"/>
        <end position="75"/>
    </location>
</feature>
<dbReference type="RefSeq" id="WP_175897056.1">
    <property type="nucleotide sequence ID" value="NZ_CADFDQ010000031.1"/>
</dbReference>
<accession>A0ABU2ED40</accession>
<proteinExistence type="predicted"/>
<dbReference type="EMBL" id="VJSY01000071">
    <property type="protein sequence ID" value="MDR8757810.1"/>
    <property type="molecule type" value="Genomic_DNA"/>
</dbReference>
<reference evidence="2 3" key="1">
    <citation type="submission" date="2019-06" db="EMBL/GenBank/DDBJ databases">
        <title>Evolution of Burkholderia multivorans in the lungs of Cystic Fibrosis patients.</title>
        <authorList>
            <person name="Moreira L.M."/>
        </authorList>
    </citation>
    <scope>NUCLEOTIDE SEQUENCE [LARGE SCALE GENOMIC DNA]</scope>
    <source>
        <strain evidence="2 3">VC13239</strain>
    </source>
</reference>
<feature type="compositionally biased region" description="Basic and acidic residues" evidence="1">
    <location>
        <begin position="1"/>
        <end position="13"/>
    </location>
</feature>
<keyword evidence="3" id="KW-1185">Reference proteome</keyword>